<evidence type="ECO:0000313" key="2">
    <source>
        <dbReference type="EMBL" id="CAH0383276.1"/>
    </source>
</evidence>
<dbReference type="EMBL" id="OU963871">
    <property type="protein sequence ID" value="CAH0383276.1"/>
    <property type="molecule type" value="Genomic_DNA"/>
</dbReference>
<feature type="region of interest" description="Disordered" evidence="1">
    <location>
        <begin position="224"/>
        <end position="289"/>
    </location>
</feature>
<keyword evidence="3" id="KW-1185">Reference proteome</keyword>
<dbReference type="AlphaFoldDB" id="A0A9P0A368"/>
<gene>
    <name evidence="2" type="ORF">BEMITA_LOCUS2737</name>
</gene>
<proteinExistence type="predicted"/>
<reference evidence="2" key="1">
    <citation type="submission" date="2021-12" db="EMBL/GenBank/DDBJ databases">
        <authorList>
            <person name="King R."/>
        </authorList>
    </citation>
    <scope>NUCLEOTIDE SEQUENCE</scope>
</reference>
<protein>
    <submittedName>
        <fullName evidence="2">Uncharacterized protein</fullName>
    </submittedName>
</protein>
<accession>A0A9P0A368</accession>
<evidence type="ECO:0000313" key="3">
    <source>
        <dbReference type="Proteomes" id="UP001152759"/>
    </source>
</evidence>
<evidence type="ECO:0000256" key="1">
    <source>
        <dbReference type="SAM" id="MobiDB-lite"/>
    </source>
</evidence>
<feature type="compositionally biased region" description="Basic residues" evidence="1">
    <location>
        <begin position="266"/>
        <end position="275"/>
    </location>
</feature>
<sequence length="417" mass="45572">MCSAKPRYLKIELTGVTAEPEMNNSHHVTSPVDCDSTAKLTKCKPAVPAGEIFRGDRSPTWVNITELIKIISAGSKIYTGSGSSTNQTTSGHQGFRQGEFTHKDDFQRLSGAPTKVKVIITGNDVSVINGISTGSAERFPAGGKQQRSDSVLNDEFRSLEISDVNVTATRGIVEISHQEARDFSSISDILTGRNIVARNATTSGGVGLLSDDSQRLNISNKDQFTRSGISTGSPVISRRTGSELLESRNNFRRKRRTGRSEVSDKRARRRVKKLAGGKESADDAKPVEWQPAECSNATCHPAANRTSGTSGFLSNVSGLSEDEEARNQRILYAFRSAYPIEQWKNCCYFSEDFLASINPHWLQFTPPDRSRFPGKKTIDAVRTPSRPAAASRLRISSETEIGDGNCGCKHETNPSRI</sequence>
<name>A0A9P0A368_BEMTA</name>
<organism evidence="2 3">
    <name type="scientific">Bemisia tabaci</name>
    <name type="common">Sweetpotato whitefly</name>
    <name type="synonym">Aleurodes tabaci</name>
    <dbReference type="NCBI Taxonomy" id="7038"/>
    <lineage>
        <taxon>Eukaryota</taxon>
        <taxon>Metazoa</taxon>
        <taxon>Ecdysozoa</taxon>
        <taxon>Arthropoda</taxon>
        <taxon>Hexapoda</taxon>
        <taxon>Insecta</taxon>
        <taxon>Pterygota</taxon>
        <taxon>Neoptera</taxon>
        <taxon>Paraneoptera</taxon>
        <taxon>Hemiptera</taxon>
        <taxon>Sternorrhyncha</taxon>
        <taxon>Aleyrodoidea</taxon>
        <taxon>Aleyrodidae</taxon>
        <taxon>Aleyrodinae</taxon>
        <taxon>Bemisia</taxon>
    </lineage>
</organism>
<dbReference type="Proteomes" id="UP001152759">
    <property type="component" value="Chromosome 10"/>
</dbReference>
<feature type="compositionally biased region" description="Polar residues" evidence="1">
    <location>
        <begin position="224"/>
        <end position="234"/>
    </location>
</feature>